<reference evidence="7 8" key="1">
    <citation type="submission" date="2014-08" db="EMBL/GenBank/DDBJ databases">
        <title>Comparative genomics of the Paenibacillus odorifer group.</title>
        <authorList>
            <person name="den Bakker H.C."/>
            <person name="Tsai Y.-C."/>
            <person name="Martin N."/>
            <person name="Korlach J."/>
            <person name="Wiedmann M."/>
        </authorList>
    </citation>
    <scope>NUCLEOTIDE SEQUENCE [LARGE SCALE GENOMIC DNA]</scope>
    <source>
        <strain evidence="7 8">DSM 1735</strain>
    </source>
</reference>
<keyword evidence="3 6" id="KW-0812">Transmembrane</keyword>
<dbReference type="OrthoDB" id="9792579at2"/>
<proteinExistence type="predicted"/>
<dbReference type="PANTHER" id="PTHR43370">
    <property type="entry name" value="SUGAR ABC TRANSPORTER INTEGRAL MEMBRANE PROTEIN-RELATED"/>
    <property type="match status" value="1"/>
</dbReference>
<keyword evidence="5 6" id="KW-0472">Membrane</keyword>
<feature type="transmembrane region" description="Helical" evidence="6">
    <location>
        <begin position="189"/>
        <end position="211"/>
    </location>
</feature>
<keyword evidence="8" id="KW-1185">Reference proteome</keyword>
<dbReference type="GO" id="GO:0005886">
    <property type="term" value="C:plasma membrane"/>
    <property type="evidence" value="ECO:0007669"/>
    <property type="project" value="UniProtKB-SubCell"/>
</dbReference>
<dbReference type="Proteomes" id="UP000029409">
    <property type="component" value="Chromosome"/>
</dbReference>
<evidence type="ECO:0000256" key="6">
    <source>
        <dbReference type="SAM" id="Phobius"/>
    </source>
</evidence>
<dbReference type="RefSeq" id="WP_042205747.1">
    <property type="nucleotide sequence ID" value="NZ_CP009288.1"/>
</dbReference>
<dbReference type="InterPro" id="IPR001851">
    <property type="entry name" value="ABC_transp_permease"/>
</dbReference>
<keyword evidence="4 6" id="KW-1133">Transmembrane helix</keyword>
<gene>
    <name evidence="7" type="ORF">PDUR_07935</name>
</gene>
<dbReference type="AlphaFoldDB" id="A0A089HND6"/>
<evidence type="ECO:0000313" key="8">
    <source>
        <dbReference type="Proteomes" id="UP000029409"/>
    </source>
</evidence>
<dbReference type="EMBL" id="CP009288">
    <property type="protein sequence ID" value="AIQ11868.1"/>
    <property type="molecule type" value="Genomic_DNA"/>
</dbReference>
<comment type="subcellular location">
    <subcellularLocation>
        <location evidence="1">Cell membrane</location>
        <topology evidence="1">Multi-pass membrane protein</topology>
    </subcellularLocation>
</comment>
<evidence type="ECO:0000256" key="5">
    <source>
        <dbReference type="ARBA" id="ARBA00023136"/>
    </source>
</evidence>
<keyword evidence="2" id="KW-1003">Cell membrane</keyword>
<accession>A0A089HND6</accession>
<feature type="transmembrane region" description="Helical" evidence="6">
    <location>
        <begin position="136"/>
        <end position="158"/>
    </location>
</feature>
<protein>
    <submittedName>
        <fullName evidence="7">ABC transporter permease</fullName>
    </submittedName>
</protein>
<dbReference type="KEGG" id="pdu:PDUR_07935"/>
<evidence type="ECO:0000256" key="1">
    <source>
        <dbReference type="ARBA" id="ARBA00004651"/>
    </source>
</evidence>
<organism evidence="7 8">
    <name type="scientific">Paenibacillus durus</name>
    <name type="common">Paenibacillus azotofixans</name>
    <dbReference type="NCBI Taxonomy" id="44251"/>
    <lineage>
        <taxon>Bacteria</taxon>
        <taxon>Bacillati</taxon>
        <taxon>Bacillota</taxon>
        <taxon>Bacilli</taxon>
        <taxon>Bacillales</taxon>
        <taxon>Paenibacillaceae</taxon>
        <taxon>Paenibacillus</taxon>
    </lineage>
</organism>
<feature type="transmembrane region" description="Helical" evidence="6">
    <location>
        <begin position="7"/>
        <end position="27"/>
    </location>
</feature>
<evidence type="ECO:0000256" key="4">
    <source>
        <dbReference type="ARBA" id="ARBA00022989"/>
    </source>
</evidence>
<dbReference type="CDD" id="cd06580">
    <property type="entry name" value="TM_PBP1_transp_TpRbsC_like"/>
    <property type="match status" value="1"/>
</dbReference>
<evidence type="ECO:0000256" key="3">
    <source>
        <dbReference type="ARBA" id="ARBA00022692"/>
    </source>
</evidence>
<evidence type="ECO:0000256" key="2">
    <source>
        <dbReference type="ARBA" id="ARBA00022475"/>
    </source>
</evidence>
<dbReference type="PANTHER" id="PTHR43370:SF2">
    <property type="entry name" value="ABC TRANSPORTER PERMEASE PROTEIN"/>
    <property type="match status" value="1"/>
</dbReference>
<sequence length="309" mass="33089">MDFVTQLLIAAITAGTPLLLATLGGILNERAGIIQLGAEGLMLMGAVTTCIVFIRTENLGAALLASVGVTAALGLVHAFLSITLRANQTMSGLAMTLFGSGFSAYLGKSISGNPLPGILPRLHLDFLKPVPVIGDIFGNLDVLTWLSFVLVIVLHLLIHRTSWGLHLRAVGDSPATADVMGVHVRLIRYGYVTVGAMLIGLAGADMVLTVAPTWNEGLTAGRGWIAVGLVIFARWNPVRALLCAYFFGALDSLGFRMQLLGSAIPPYFLKMIPYVVTILVLMYLGYRNRNKPSGTPESLGVPYIREQRF</sequence>
<dbReference type="eggNOG" id="COG1079">
    <property type="taxonomic scope" value="Bacteria"/>
</dbReference>
<dbReference type="STRING" id="44251.PDUR_07935"/>
<feature type="transmembrane region" description="Helical" evidence="6">
    <location>
        <begin position="33"/>
        <end position="54"/>
    </location>
</feature>
<feature type="transmembrane region" description="Helical" evidence="6">
    <location>
        <begin position="61"/>
        <end position="84"/>
    </location>
</feature>
<evidence type="ECO:0000313" key="7">
    <source>
        <dbReference type="EMBL" id="AIQ11868.1"/>
    </source>
</evidence>
<feature type="transmembrane region" description="Helical" evidence="6">
    <location>
        <begin position="267"/>
        <end position="286"/>
    </location>
</feature>
<dbReference type="Pfam" id="PF02653">
    <property type="entry name" value="BPD_transp_2"/>
    <property type="match status" value="1"/>
</dbReference>
<dbReference type="GO" id="GO:0022857">
    <property type="term" value="F:transmembrane transporter activity"/>
    <property type="evidence" value="ECO:0007669"/>
    <property type="project" value="InterPro"/>
</dbReference>
<name>A0A089HND6_PAEDU</name>